<name>A0A174HYZ4_BACUN</name>
<reference evidence="1 2" key="1">
    <citation type="submission" date="2015-09" db="EMBL/GenBank/DDBJ databases">
        <authorList>
            <consortium name="Pathogen Informatics"/>
        </authorList>
    </citation>
    <scope>NUCLEOTIDE SEQUENCE [LARGE SCALE GENOMIC DNA]</scope>
    <source>
        <strain evidence="1 2">2789STDY5834847</strain>
    </source>
</reference>
<dbReference type="EMBL" id="CZAF01000004">
    <property type="protein sequence ID" value="CUO80124.1"/>
    <property type="molecule type" value="Genomic_DNA"/>
</dbReference>
<organism evidence="1 2">
    <name type="scientific">Bacteroides uniformis</name>
    <dbReference type="NCBI Taxonomy" id="820"/>
    <lineage>
        <taxon>Bacteria</taxon>
        <taxon>Pseudomonadati</taxon>
        <taxon>Bacteroidota</taxon>
        <taxon>Bacteroidia</taxon>
        <taxon>Bacteroidales</taxon>
        <taxon>Bacteroidaceae</taxon>
        <taxon>Bacteroides</taxon>
    </lineage>
</organism>
<evidence type="ECO:0000313" key="2">
    <source>
        <dbReference type="Proteomes" id="UP000095614"/>
    </source>
</evidence>
<dbReference type="RefSeq" id="WP_004327353.1">
    <property type="nucleotide sequence ID" value="NZ_CZAF01000004.1"/>
</dbReference>
<evidence type="ECO:0000313" key="1">
    <source>
        <dbReference type="EMBL" id="CUO80124.1"/>
    </source>
</evidence>
<dbReference type="InterPro" id="IPR006597">
    <property type="entry name" value="Sel1-like"/>
</dbReference>
<dbReference type="AlphaFoldDB" id="A0A174HYZ4"/>
<accession>A0A174HYZ4</accession>
<proteinExistence type="predicted"/>
<sequence>MKYFRFVCEIKAKSSEDVNKSRDCINEVGIYCAYLSRMYEYYFPATQTDNVVSITVCLIDNLQKTKYPTSCDMKVVSNVVNIDKFNQLTPKDKSFYIIDLCQQAIMSLVYEMQWNTEVFEHTYDKIISMGGLFREYWRKAKSSPNKQLKAQIYFEDDYEKDGIYIDFTDKRGKLIKRVQFAPKGYQIYCKGISELQWQDNSHVIIKRAFGHGFTKTSDYWMIGVDGSIEYHSPRVENTEINTHGLFDLGILYWEGKTIMQNPNKGLELIKKAADLNNKHAQKWLERNMKQRTDSEQKND</sequence>
<evidence type="ECO:0008006" key="3">
    <source>
        <dbReference type="Google" id="ProtNLM"/>
    </source>
</evidence>
<dbReference type="SMART" id="SM00671">
    <property type="entry name" value="SEL1"/>
    <property type="match status" value="1"/>
</dbReference>
<gene>
    <name evidence="1" type="ORF">ERS852462_01622</name>
</gene>
<dbReference type="OrthoDB" id="9859475at2"/>
<protein>
    <recommendedName>
        <fullName evidence="3">SEL1-like repeat protein</fullName>
    </recommendedName>
</protein>
<dbReference type="InterPro" id="IPR011990">
    <property type="entry name" value="TPR-like_helical_dom_sf"/>
</dbReference>
<dbReference type="Gene3D" id="1.25.40.10">
    <property type="entry name" value="Tetratricopeptide repeat domain"/>
    <property type="match status" value="1"/>
</dbReference>
<dbReference type="GeneID" id="60368808"/>
<dbReference type="Proteomes" id="UP000095614">
    <property type="component" value="Unassembled WGS sequence"/>
</dbReference>
<dbReference type="SUPFAM" id="SSF81901">
    <property type="entry name" value="HCP-like"/>
    <property type="match status" value="1"/>
</dbReference>